<evidence type="ECO:0000256" key="8">
    <source>
        <dbReference type="PROSITE-ProRule" id="PRU00103"/>
    </source>
</evidence>
<dbReference type="Pfam" id="PF13513">
    <property type="entry name" value="HEAT_EZ"/>
    <property type="match status" value="1"/>
</dbReference>
<evidence type="ECO:0000256" key="6">
    <source>
        <dbReference type="ARBA" id="ARBA00022927"/>
    </source>
</evidence>
<dbReference type="InterPro" id="IPR058584">
    <property type="entry name" value="IMB1_TNPO1-like_TPR"/>
</dbReference>
<keyword evidence="7" id="KW-0539">Nucleus</keyword>
<feature type="repeat" description="HEAT" evidence="8">
    <location>
        <begin position="109"/>
        <end position="147"/>
    </location>
</feature>
<dbReference type="Pfam" id="PF25574">
    <property type="entry name" value="TPR_IMB1"/>
    <property type="match status" value="1"/>
</dbReference>
<dbReference type="InterPro" id="IPR016024">
    <property type="entry name" value="ARM-type_fold"/>
</dbReference>
<keyword evidence="6" id="KW-0653">Protein transport</keyword>
<organism evidence="10 11">
    <name type="scientific">Paraglomus occultum</name>
    <dbReference type="NCBI Taxonomy" id="144539"/>
    <lineage>
        <taxon>Eukaryota</taxon>
        <taxon>Fungi</taxon>
        <taxon>Fungi incertae sedis</taxon>
        <taxon>Mucoromycota</taxon>
        <taxon>Glomeromycotina</taxon>
        <taxon>Glomeromycetes</taxon>
        <taxon>Paraglomerales</taxon>
        <taxon>Paraglomeraceae</taxon>
        <taxon>Paraglomus</taxon>
    </lineage>
</organism>
<accession>A0A9N9AM91</accession>
<evidence type="ECO:0000256" key="2">
    <source>
        <dbReference type="ARBA" id="ARBA00004496"/>
    </source>
</evidence>
<dbReference type="SMART" id="SM01349">
    <property type="entry name" value="TOG"/>
    <property type="match status" value="1"/>
</dbReference>
<evidence type="ECO:0000256" key="7">
    <source>
        <dbReference type="ARBA" id="ARBA00023242"/>
    </source>
</evidence>
<keyword evidence="3" id="KW-0813">Transport</keyword>
<dbReference type="InterPro" id="IPR040122">
    <property type="entry name" value="Importin_beta"/>
</dbReference>
<name>A0A9N9AM91_9GLOM</name>
<reference evidence="10" key="1">
    <citation type="submission" date="2021-06" db="EMBL/GenBank/DDBJ databases">
        <authorList>
            <person name="Kallberg Y."/>
            <person name="Tangrot J."/>
            <person name="Rosling A."/>
        </authorList>
    </citation>
    <scope>NUCLEOTIDE SEQUENCE</scope>
    <source>
        <strain evidence="10">IA702</strain>
    </source>
</reference>
<gene>
    <name evidence="10" type="ORF">POCULU_LOCUS4231</name>
</gene>
<evidence type="ECO:0000256" key="1">
    <source>
        <dbReference type="ARBA" id="ARBA00004123"/>
    </source>
</evidence>
<feature type="repeat" description="HEAT" evidence="8">
    <location>
        <begin position="371"/>
        <end position="409"/>
    </location>
</feature>
<keyword evidence="4" id="KW-0963">Cytoplasm</keyword>
<dbReference type="InterPro" id="IPR021133">
    <property type="entry name" value="HEAT_type_2"/>
</dbReference>
<dbReference type="Proteomes" id="UP000789572">
    <property type="component" value="Unassembled WGS sequence"/>
</dbReference>
<dbReference type="AlphaFoldDB" id="A0A9N9AM91"/>
<keyword evidence="5" id="KW-0677">Repeat</keyword>
<evidence type="ECO:0000259" key="9">
    <source>
        <dbReference type="SMART" id="SM01349"/>
    </source>
</evidence>
<evidence type="ECO:0000256" key="5">
    <source>
        <dbReference type="ARBA" id="ARBA00022737"/>
    </source>
</evidence>
<dbReference type="InterPro" id="IPR057672">
    <property type="entry name" value="TPR_IPO4/5"/>
</dbReference>
<evidence type="ECO:0000313" key="10">
    <source>
        <dbReference type="EMBL" id="CAG8534705.1"/>
    </source>
</evidence>
<sequence length="991" mass="110938">MSDPTAVELRKYTNQWWSKLDQNINAGIKARLLDVILQEPHKLVRHSTARAISAIANGELPVGQWNNLLEFLYQCCQSPNAGHREVGVYVLYSLFEVITDVFNDHRGQLFELFSRSLNDPESKDVRITTLQALGKIAEFIEIEEEDDIAQFQKLVPSMVNVLQQALSENDEDAATKGFELFDTLILLEAPLLSKHIAQLIEFFLNVAGNQQYEESMRIMALQFMVWVSTYKKAKIQRLKLVNPIISRLMPIGTENDPEDVNEDSPSRMAFRVINSISTQLPPQQVFPVILEHVVAYMQNHDPKYRKAAMMAFAVFVEGCAEYIRPKFNDLLPLVVSGLQDPETIVRKAACIALSCFAGELEEEVTENHKTLMPLVFNLLDDPNQEISKQACGALDAILESLDEEIIVQYLPAVMQKLLTLADHVSGERAIPVFAAIGSAAHAANGEFKPYFAQTIPKLQLLMSKSKTEEDLKLRGVATDTLGAIAEAVGRDEFKPYVANFMQLAIDGLQHDHPQLRECSYCFFSVMARVFGSDFAPYLEVIMPQLIKSCQIEEKDLFEIEVPDEEDLGESDEEDDAYAFNHDIIDEKEIAAEAIGEIFTNAKSDFLPYVEPCVNELNKLGTHHADSVRKTAARSLCRFMVTFYEMAKLPPWEPGLPLRVPVHSNVETMVKYAMSTIVAIWEDEEAKSVVIEICQQLVITLKECGPCIIADCVDEVSNLTLKLFEKTHPCQTDQGDEDGVLDDDEEAELDAKVIDVASDYVAAMALVIGPEFAEYFKVFLPHIKKYYKKSRPVSDRSMAIGCLGECALGLKEGITPFTETILPLFLKAVGDEADEVRSNGAYGIGLLCQYSKADIMSHYPAILTALHSLFGASSFVNIADNACGAVSRMILAHPEAVPLEQVLQVLFSTLPLKQDFEENEPVFECIFQLFRANNAFVFNQLPILLNIFAKVLGPPEGQLKENIRKELIELIRALAKQYPEIMNRPDLVAVMA</sequence>
<comment type="caution">
    <text evidence="10">The sequence shown here is derived from an EMBL/GenBank/DDBJ whole genome shotgun (WGS) entry which is preliminary data.</text>
</comment>
<dbReference type="GO" id="GO:0006606">
    <property type="term" value="P:protein import into nucleus"/>
    <property type="evidence" value="ECO:0007669"/>
    <property type="project" value="InterPro"/>
</dbReference>
<dbReference type="SUPFAM" id="SSF48371">
    <property type="entry name" value="ARM repeat"/>
    <property type="match status" value="2"/>
</dbReference>
<feature type="domain" description="TOG" evidence="9">
    <location>
        <begin position="278"/>
        <end position="517"/>
    </location>
</feature>
<dbReference type="OrthoDB" id="7862313at2759"/>
<keyword evidence="11" id="KW-1185">Reference proteome</keyword>
<feature type="repeat" description="HEAT" evidence="8">
    <location>
        <begin position="820"/>
        <end position="858"/>
    </location>
</feature>
<dbReference type="PANTHER" id="PTHR10527">
    <property type="entry name" value="IMPORTIN BETA"/>
    <property type="match status" value="1"/>
</dbReference>
<dbReference type="Pfam" id="PF25780">
    <property type="entry name" value="TPR_IPO5"/>
    <property type="match status" value="1"/>
</dbReference>
<dbReference type="EMBL" id="CAJVPJ010000533">
    <property type="protein sequence ID" value="CAG8534705.1"/>
    <property type="molecule type" value="Genomic_DNA"/>
</dbReference>
<protein>
    <submittedName>
        <fullName evidence="10">7125_t:CDS:1</fullName>
    </submittedName>
</protein>
<feature type="repeat" description="HEAT" evidence="8">
    <location>
        <begin position="330"/>
        <end position="368"/>
    </location>
</feature>
<evidence type="ECO:0000256" key="3">
    <source>
        <dbReference type="ARBA" id="ARBA00022448"/>
    </source>
</evidence>
<dbReference type="GO" id="GO:0005737">
    <property type="term" value="C:cytoplasm"/>
    <property type="evidence" value="ECO:0007669"/>
    <property type="project" value="UniProtKB-SubCell"/>
</dbReference>
<dbReference type="Gene3D" id="1.25.10.10">
    <property type="entry name" value="Leucine-rich Repeat Variant"/>
    <property type="match status" value="1"/>
</dbReference>
<dbReference type="InterPro" id="IPR011989">
    <property type="entry name" value="ARM-like"/>
</dbReference>
<evidence type="ECO:0000313" key="11">
    <source>
        <dbReference type="Proteomes" id="UP000789572"/>
    </source>
</evidence>
<evidence type="ECO:0000256" key="4">
    <source>
        <dbReference type="ARBA" id="ARBA00022490"/>
    </source>
</evidence>
<proteinExistence type="predicted"/>
<dbReference type="InterPro" id="IPR034085">
    <property type="entry name" value="TOG"/>
</dbReference>
<comment type="subcellular location">
    <subcellularLocation>
        <location evidence="2">Cytoplasm</location>
    </subcellularLocation>
    <subcellularLocation>
        <location evidence="1">Nucleus</location>
    </subcellularLocation>
</comment>
<dbReference type="PROSITE" id="PS50077">
    <property type="entry name" value="HEAT_REPEAT"/>
    <property type="match status" value="4"/>
</dbReference>